<organism evidence="2 3">
    <name type="scientific">Pseudomonas amygdali pv. lachrymans</name>
    <name type="common">Pseudomonas syringae pv. lachrymans</name>
    <dbReference type="NCBI Taxonomy" id="53707"/>
    <lineage>
        <taxon>Bacteria</taxon>
        <taxon>Pseudomonadati</taxon>
        <taxon>Pseudomonadota</taxon>
        <taxon>Gammaproteobacteria</taxon>
        <taxon>Pseudomonadales</taxon>
        <taxon>Pseudomonadaceae</taxon>
        <taxon>Pseudomonas</taxon>
        <taxon>Pseudomonas amygdali</taxon>
    </lineage>
</organism>
<evidence type="ECO:0000313" key="2">
    <source>
        <dbReference type="EMBL" id="KPC13812.1"/>
    </source>
</evidence>
<sequence length="38" mass="4193">MRTFGKTLLNPAKLVEPHTGPGPNSRQFNDPGLRSTTR</sequence>
<keyword evidence="3" id="KW-1185">Reference proteome</keyword>
<proteinExistence type="predicted"/>
<name>A0ABR5KHY9_PSEAV</name>
<dbReference type="EMBL" id="LGLK01000075">
    <property type="protein sequence ID" value="KPC13812.1"/>
    <property type="molecule type" value="Genomic_DNA"/>
</dbReference>
<evidence type="ECO:0000313" key="3">
    <source>
        <dbReference type="Proteomes" id="UP000037943"/>
    </source>
</evidence>
<evidence type="ECO:0000256" key="1">
    <source>
        <dbReference type="SAM" id="MobiDB-lite"/>
    </source>
</evidence>
<accession>A0ABR5KHY9</accession>
<comment type="caution">
    <text evidence="2">The sequence shown here is derived from an EMBL/GenBank/DDBJ whole genome shotgun (WGS) entry which is preliminary data.</text>
</comment>
<reference evidence="2 3" key="1">
    <citation type="submission" date="2015-07" db="EMBL/GenBank/DDBJ databases">
        <authorList>
            <person name="O'Brien H.E."/>
            <person name="Thakur S."/>
            <person name="Gong Y."/>
            <person name="Wang P.W."/>
            <person name="Guttman D.S."/>
        </authorList>
    </citation>
    <scope>NUCLEOTIDE SEQUENCE [LARGE SCALE GENOMIC DNA]</scope>
    <source>
        <strain evidence="2 3">107</strain>
    </source>
</reference>
<feature type="compositionally biased region" description="Polar residues" evidence="1">
    <location>
        <begin position="22"/>
        <end position="38"/>
    </location>
</feature>
<reference evidence="2 3" key="2">
    <citation type="submission" date="2015-10" db="EMBL/GenBank/DDBJ databases">
        <title>Comparative genomics and high-throughput reverse genetic screens identify a new phytobacterial MAMP and an Arabidopsis receptor required for immune elicitation.</title>
        <authorList>
            <person name="Mott G.A."/>
            <person name="Thakur S."/>
            <person name="Wang P.W."/>
            <person name="Desveaux D."/>
            <person name="Guttman D.S."/>
        </authorList>
    </citation>
    <scope>NUCLEOTIDE SEQUENCE [LARGE SCALE GENOMIC DNA]</scope>
    <source>
        <strain evidence="2 3">107</strain>
    </source>
</reference>
<feature type="region of interest" description="Disordered" evidence="1">
    <location>
        <begin position="1"/>
        <end position="38"/>
    </location>
</feature>
<protein>
    <submittedName>
        <fullName evidence="2">Uncharacterized protein</fullName>
    </submittedName>
</protein>
<dbReference type="Proteomes" id="UP000037943">
    <property type="component" value="Unassembled WGS sequence"/>
</dbReference>
<gene>
    <name evidence="2" type="ORF">AC499_4672</name>
</gene>